<dbReference type="PANTHER" id="PTHR13531:SF6">
    <property type="entry name" value="TMEM (HUMAN TRANSMEMBRANE PROTEIN) HOMOLOG"/>
    <property type="match status" value="1"/>
</dbReference>
<dbReference type="EMBL" id="JALNTZ010000008">
    <property type="protein sequence ID" value="KAJ3642274.1"/>
    <property type="molecule type" value="Genomic_DNA"/>
</dbReference>
<reference evidence="6" key="1">
    <citation type="journal article" date="2023" name="G3 (Bethesda)">
        <title>Whole genome assemblies of Zophobas morio and Tenebrio molitor.</title>
        <authorList>
            <person name="Kaur S."/>
            <person name="Stinson S.A."/>
            <person name="diCenzo G.C."/>
        </authorList>
    </citation>
    <scope>NUCLEOTIDE SEQUENCE</scope>
    <source>
        <strain evidence="6">QUZm001</strain>
    </source>
</reference>
<keyword evidence="2 5" id="KW-0812">Transmembrane</keyword>
<comment type="caution">
    <text evidence="6">The sequence shown here is derived from an EMBL/GenBank/DDBJ whole genome shotgun (WGS) entry which is preliminary data.</text>
</comment>
<evidence type="ECO:0000313" key="6">
    <source>
        <dbReference type="EMBL" id="KAJ3642274.1"/>
    </source>
</evidence>
<accession>A0AA38HRD0</accession>
<evidence type="ECO:0000256" key="2">
    <source>
        <dbReference type="ARBA" id="ARBA00022692"/>
    </source>
</evidence>
<name>A0AA38HRD0_9CUCU</name>
<evidence type="ECO:0000256" key="1">
    <source>
        <dbReference type="ARBA" id="ARBA00004141"/>
    </source>
</evidence>
<keyword evidence="7" id="KW-1185">Reference proteome</keyword>
<evidence type="ECO:0000256" key="4">
    <source>
        <dbReference type="ARBA" id="ARBA00023136"/>
    </source>
</evidence>
<feature type="transmembrane region" description="Helical" evidence="5">
    <location>
        <begin position="41"/>
        <end position="60"/>
    </location>
</feature>
<evidence type="ECO:0000256" key="3">
    <source>
        <dbReference type="ARBA" id="ARBA00022989"/>
    </source>
</evidence>
<dbReference type="GO" id="GO:0035869">
    <property type="term" value="C:ciliary transition zone"/>
    <property type="evidence" value="ECO:0007669"/>
    <property type="project" value="TreeGrafter"/>
</dbReference>
<evidence type="ECO:0008006" key="8">
    <source>
        <dbReference type="Google" id="ProtNLM"/>
    </source>
</evidence>
<evidence type="ECO:0000256" key="5">
    <source>
        <dbReference type="SAM" id="Phobius"/>
    </source>
</evidence>
<feature type="transmembrane region" description="Helical" evidence="5">
    <location>
        <begin position="72"/>
        <end position="93"/>
    </location>
</feature>
<sequence length="187" mass="21953">MDWKETVTSVSDKVFPGLSRKVDNLVYGNEVMSNLPLQMSLYFNVIFAPFWLTILILYLKHTFACFSEIYKFIIITIITTIVLIELLRLYLGYKGNLEDKIPELVGFWMLSLLLQLPLQGLLLFNPNFKLHVFEVIVQSIMFLMLCIQLIFSYRALKFTAAQQATYFRIMKLKSDVSIQERYRVNKK</sequence>
<comment type="subcellular location">
    <subcellularLocation>
        <location evidence="1">Membrane</location>
        <topology evidence="1">Multi-pass membrane protein</topology>
    </subcellularLocation>
</comment>
<proteinExistence type="predicted"/>
<protein>
    <recommendedName>
        <fullName evidence="8">Transmembrane protein 17</fullName>
    </recommendedName>
</protein>
<dbReference type="Proteomes" id="UP001168821">
    <property type="component" value="Unassembled WGS sequence"/>
</dbReference>
<feature type="transmembrane region" description="Helical" evidence="5">
    <location>
        <begin position="105"/>
        <end position="124"/>
    </location>
</feature>
<evidence type="ECO:0000313" key="7">
    <source>
        <dbReference type="Proteomes" id="UP001168821"/>
    </source>
</evidence>
<dbReference type="GO" id="GO:1905515">
    <property type="term" value="P:non-motile cilium assembly"/>
    <property type="evidence" value="ECO:0007669"/>
    <property type="project" value="TreeGrafter"/>
</dbReference>
<dbReference type="AlphaFoldDB" id="A0AA38HRD0"/>
<dbReference type="PANTHER" id="PTHR13531">
    <property type="entry name" value="GEO07735P1-RELATED-RELATED"/>
    <property type="match status" value="1"/>
</dbReference>
<organism evidence="6 7">
    <name type="scientific">Zophobas morio</name>
    <dbReference type="NCBI Taxonomy" id="2755281"/>
    <lineage>
        <taxon>Eukaryota</taxon>
        <taxon>Metazoa</taxon>
        <taxon>Ecdysozoa</taxon>
        <taxon>Arthropoda</taxon>
        <taxon>Hexapoda</taxon>
        <taxon>Insecta</taxon>
        <taxon>Pterygota</taxon>
        <taxon>Neoptera</taxon>
        <taxon>Endopterygota</taxon>
        <taxon>Coleoptera</taxon>
        <taxon>Polyphaga</taxon>
        <taxon>Cucujiformia</taxon>
        <taxon>Tenebrionidae</taxon>
        <taxon>Zophobas</taxon>
    </lineage>
</organism>
<gene>
    <name evidence="6" type="ORF">Zmor_025075</name>
</gene>
<feature type="transmembrane region" description="Helical" evidence="5">
    <location>
        <begin position="131"/>
        <end position="151"/>
    </location>
</feature>
<keyword evidence="3 5" id="KW-1133">Transmembrane helix</keyword>
<dbReference type="GO" id="GO:0016020">
    <property type="term" value="C:membrane"/>
    <property type="evidence" value="ECO:0007669"/>
    <property type="project" value="UniProtKB-SubCell"/>
</dbReference>
<dbReference type="Pfam" id="PF09799">
    <property type="entry name" value="Transmemb_17"/>
    <property type="match status" value="1"/>
</dbReference>
<keyword evidence="4 5" id="KW-0472">Membrane</keyword>
<dbReference type="InterPro" id="IPR019184">
    <property type="entry name" value="Uncharacterised_TM-17"/>
</dbReference>